<dbReference type="AlphaFoldDB" id="A0A8H5ATN7"/>
<dbReference type="EMBL" id="JAACJJ010000058">
    <property type="protein sequence ID" value="KAF5310012.1"/>
    <property type="molecule type" value="Genomic_DNA"/>
</dbReference>
<proteinExistence type="predicted"/>
<evidence type="ECO:0000313" key="2">
    <source>
        <dbReference type="Proteomes" id="UP000567179"/>
    </source>
</evidence>
<name>A0A8H5ATN7_9AGAR</name>
<comment type="caution">
    <text evidence="1">The sequence shown here is derived from an EMBL/GenBank/DDBJ whole genome shotgun (WGS) entry which is preliminary data.</text>
</comment>
<dbReference type="Proteomes" id="UP000567179">
    <property type="component" value="Unassembled WGS sequence"/>
</dbReference>
<organism evidence="1 2">
    <name type="scientific">Psilocybe cf. subviscida</name>
    <dbReference type="NCBI Taxonomy" id="2480587"/>
    <lineage>
        <taxon>Eukaryota</taxon>
        <taxon>Fungi</taxon>
        <taxon>Dikarya</taxon>
        <taxon>Basidiomycota</taxon>
        <taxon>Agaricomycotina</taxon>
        <taxon>Agaricomycetes</taxon>
        <taxon>Agaricomycetidae</taxon>
        <taxon>Agaricales</taxon>
        <taxon>Agaricineae</taxon>
        <taxon>Strophariaceae</taxon>
        <taxon>Psilocybe</taxon>
    </lineage>
</organism>
<reference evidence="1 2" key="1">
    <citation type="journal article" date="2020" name="ISME J.">
        <title>Uncovering the hidden diversity of litter-decomposition mechanisms in mushroom-forming fungi.</title>
        <authorList>
            <person name="Floudas D."/>
            <person name="Bentzer J."/>
            <person name="Ahren D."/>
            <person name="Johansson T."/>
            <person name="Persson P."/>
            <person name="Tunlid A."/>
        </authorList>
    </citation>
    <scope>NUCLEOTIDE SEQUENCE [LARGE SCALE GENOMIC DNA]</scope>
    <source>
        <strain evidence="1 2">CBS 101986</strain>
    </source>
</reference>
<sequence length="256" mass="29006">MAAPMDTGLILPFEFSKMRLPSTTERPVTDWSRYVTGSLILNTQTGEDWGLILSLLDAAVRVPFTSRMPMSMDLPLAQLRRQYGSQMFETVALRRLQSICGYEQLKKAVFDETVRAARGHEFRILDVVKSFEPDDLHSGALHIRSITVEQSDLEIHLPTGHTFSSAQRRLTKGSCQRTLSWWFVENTLSPICDRRKISAEVISEADGFSPARLGDACKDAEEIFYECGQMEGLQGLPLYFGLPKWPKVEDEDVRDE</sequence>
<accession>A0A8H5ATN7</accession>
<protein>
    <submittedName>
        <fullName evidence="1">Uncharacterized protein</fullName>
    </submittedName>
</protein>
<keyword evidence="2" id="KW-1185">Reference proteome</keyword>
<gene>
    <name evidence="1" type="ORF">D9619_010169</name>
</gene>
<evidence type="ECO:0000313" key="1">
    <source>
        <dbReference type="EMBL" id="KAF5310012.1"/>
    </source>
</evidence>